<sequence length="123" mass="13879">MVGRFHVRPGDGDNEWLVWDNAVNGHRGRCRTQAEAITLAADLELQYTVHGPRDQATVRRIDPPMPVDGWNRHVGKLDAWISEGGRWLGRVWHPDGRVSFIDQDDLRPADDRQRPAGRGPGAQ</sequence>
<protein>
    <submittedName>
        <fullName evidence="2">Uncharacterized protein</fullName>
    </submittedName>
</protein>
<evidence type="ECO:0000256" key="1">
    <source>
        <dbReference type="SAM" id="MobiDB-lite"/>
    </source>
</evidence>
<evidence type="ECO:0000313" key="2">
    <source>
        <dbReference type="EMBL" id="XBV27696.1"/>
    </source>
</evidence>
<feature type="region of interest" description="Disordered" evidence="1">
    <location>
        <begin position="101"/>
        <end position="123"/>
    </location>
</feature>
<organism evidence="2">
    <name type="scientific">Kribbella sp. HUAS MG21</name>
    <dbReference type="NCBI Taxonomy" id="3160966"/>
    <lineage>
        <taxon>Bacteria</taxon>
        <taxon>Bacillati</taxon>
        <taxon>Actinomycetota</taxon>
        <taxon>Actinomycetes</taxon>
        <taxon>Propionibacteriales</taxon>
        <taxon>Kribbellaceae</taxon>
        <taxon>Kribbella</taxon>
    </lineage>
</organism>
<name>A0AAU7TM54_9ACTN</name>
<proteinExistence type="predicted"/>
<gene>
    <name evidence="2" type="ORF">ABN611_15000</name>
</gene>
<dbReference type="RefSeq" id="WP_350280479.1">
    <property type="nucleotide sequence ID" value="NZ_CP158165.1"/>
</dbReference>
<reference evidence="2" key="1">
    <citation type="submission" date="2024-06" db="EMBL/GenBank/DDBJ databases">
        <title>Kribbella sp. strain HUAS MG21 genome sequences.</title>
        <authorList>
            <person name="Mo P."/>
        </authorList>
    </citation>
    <scope>NUCLEOTIDE SEQUENCE</scope>
    <source>
        <strain evidence="2">HUAS MG21</strain>
    </source>
</reference>
<dbReference type="EMBL" id="CP158165">
    <property type="protein sequence ID" value="XBV27696.1"/>
    <property type="molecule type" value="Genomic_DNA"/>
</dbReference>
<dbReference type="AlphaFoldDB" id="A0AAU7TM54"/>
<accession>A0AAU7TM54</accession>
<feature type="compositionally biased region" description="Basic and acidic residues" evidence="1">
    <location>
        <begin position="104"/>
        <end position="114"/>
    </location>
</feature>